<comment type="caution">
    <text evidence="4">The sequence shown here is derived from an EMBL/GenBank/DDBJ whole genome shotgun (WGS) entry which is preliminary data.</text>
</comment>
<dbReference type="InterPro" id="IPR001509">
    <property type="entry name" value="Epimerase_deHydtase"/>
</dbReference>
<comment type="similarity">
    <text evidence="2">Belongs to the NAD(P)-dependent epimerase/dehydratase family. Dihydroflavonol-4-reductase subfamily.</text>
</comment>
<accession>A0A9P4MT78</accession>
<evidence type="ECO:0000259" key="3">
    <source>
        <dbReference type="Pfam" id="PF01370"/>
    </source>
</evidence>
<dbReference type="InterPro" id="IPR036291">
    <property type="entry name" value="NAD(P)-bd_dom_sf"/>
</dbReference>
<dbReference type="Proteomes" id="UP000799536">
    <property type="component" value="Unassembled WGS sequence"/>
</dbReference>
<keyword evidence="5" id="KW-1185">Reference proteome</keyword>
<keyword evidence="1" id="KW-0560">Oxidoreductase</keyword>
<gene>
    <name evidence="4" type="ORF">GQ43DRAFT_457619</name>
</gene>
<dbReference type="SUPFAM" id="SSF51735">
    <property type="entry name" value="NAD(P)-binding Rossmann-fold domains"/>
    <property type="match status" value="1"/>
</dbReference>
<dbReference type="Gene3D" id="3.40.50.720">
    <property type="entry name" value="NAD(P)-binding Rossmann-like Domain"/>
    <property type="match status" value="1"/>
</dbReference>
<dbReference type="Pfam" id="PF01370">
    <property type="entry name" value="Epimerase"/>
    <property type="match status" value="1"/>
</dbReference>
<evidence type="ECO:0000313" key="5">
    <source>
        <dbReference type="Proteomes" id="UP000799536"/>
    </source>
</evidence>
<reference evidence="4" key="1">
    <citation type="journal article" date="2020" name="Stud. Mycol.">
        <title>101 Dothideomycetes genomes: a test case for predicting lifestyles and emergence of pathogens.</title>
        <authorList>
            <person name="Haridas S."/>
            <person name="Albert R."/>
            <person name="Binder M."/>
            <person name="Bloem J."/>
            <person name="Labutti K."/>
            <person name="Salamov A."/>
            <person name="Andreopoulos B."/>
            <person name="Baker S."/>
            <person name="Barry K."/>
            <person name="Bills G."/>
            <person name="Bluhm B."/>
            <person name="Cannon C."/>
            <person name="Castanera R."/>
            <person name="Culley D."/>
            <person name="Daum C."/>
            <person name="Ezra D."/>
            <person name="Gonzalez J."/>
            <person name="Henrissat B."/>
            <person name="Kuo A."/>
            <person name="Liang C."/>
            <person name="Lipzen A."/>
            <person name="Lutzoni F."/>
            <person name="Magnuson J."/>
            <person name="Mondo S."/>
            <person name="Nolan M."/>
            <person name="Ohm R."/>
            <person name="Pangilinan J."/>
            <person name="Park H.-J."/>
            <person name="Ramirez L."/>
            <person name="Alfaro M."/>
            <person name="Sun H."/>
            <person name="Tritt A."/>
            <person name="Yoshinaga Y."/>
            <person name="Zwiers L.-H."/>
            <person name="Turgeon B."/>
            <person name="Goodwin S."/>
            <person name="Spatafora J."/>
            <person name="Crous P."/>
            <person name="Grigoriev I."/>
        </authorList>
    </citation>
    <scope>NUCLEOTIDE SEQUENCE</scope>
    <source>
        <strain evidence="4">ATCC 74209</strain>
    </source>
</reference>
<evidence type="ECO:0000313" key="4">
    <source>
        <dbReference type="EMBL" id="KAF2198788.1"/>
    </source>
</evidence>
<organism evidence="4 5">
    <name type="scientific">Delitschia confertaspora ATCC 74209</name>
    <dbReference type="NCBI Taxonomy" id="1513339"/>
    <lineage>
        <taxon>Eukaryota</taxon>
        <taxon>Fungi</taxon>
        <taxon>Dikarya</taxon>
        <taxon>Ascomycota</taxon>
        <taxon>Pezizomycotina</taxon>
        <taxon>Dothideomycetes</taxon>
        <taxon>Pleosporomycetidae</taxon>
        <taxon>Pleosporales</taxon>
        <taxon>Delitschiaceae</taxon>
        <taxon>Delitschia</taxon>
    </lineage>
</organism>
<sequence length="369" mass="42147">MASEDESRGLVAVTGANGTIGYQCVLYAVRTGYRVRCILRRENAISTFKRAESLQHFQDRLEFAIVPDNTVPRAYDEILRGVQYVIHIAGVWPMPHYHPDNDIYYPFVRSMENILSAAERSGTVRRIVFTQAGAGLVSTDDGELGIKMDKVLNEYAKVNDYSADLRPPLPSPHHAYTSAKAYCMRHLLSLKNSDNLPFSIVQVIPGTVIGQPYELTPTAEEVYNRMDRMCRAILFNEPKPRYLFGFVHFLDVAKVHVEALDEVKVPREKIPDFFIAASSTPEGKDAARIWREACEMVDEEWYPEVRDGIFKVGWERLPENIPFRVDSGLTERMLFDDAKGFVDFEGCLKEVVTWYLKLKGPPSIREWTR</sequence>
<evidence type="ECO:0000256" key="2">
    <source>
        <dbReference type="ARBA" id="ARBA00023445"/>
    </source>
</evidence>
<dbReference type="OrthoDB" id="2735536at2759"/>
<dbReference type="EMBL" id="ML994118">
    <property type="protein sequence ID" value="KAF2198788.1"/>
    <property type="molecule type" value="Genomic_DNA"/>
</dbReference>
<protein>
    <submittedName>
        <fullName evidence="4">3-beta hydroxysteroid dehydrogenase/isomerase family protein</fullName>
    </submittedName>
</protein>
<dbReference type="InterPro" id="IPR050425">
    <property type="entry name" value="NAD(P)_dehydrat-like"/>
</dbReference>
<name>A0A9P4MT78_9PLEO</name>
<dbReference type="AlphaFoldDB" id="A0A9P4MT78"/>
<dbReference type="GO" id="GO:0016616">
    <property type="term" value="F:oxidoreductase activity, acting on the CH-OH group of donors, NAD or NADP as acceptor"/>
    <property type="evidence" value="ECO:0007669"/>
    <property type="project" value="TreeGrafter"/>
</dbReference>
<feature type="domain" description="NAD-dependent epimerase/dehydratase" evidence="3">
    <location>
        <begin position="11"/>
        <end position="264"/>
    </location>
</feature>
<dbReference type="PANTHER" id="PTHR10366">
    <property type="entry name" value="NAD DEPENDENT EPIMERASE/DEHYDRATASE"/>
    <property type="match status" value="1"/>
</dbReference>
<evidence type="ECO:0000256" key="1">
    <source>
        <dbReference type="ARBA" id="ARBA00023002"/>
    </source>
</evidence>
<proteinExistence type="inferred from homology"/>
<dbReference type="PANTHER" id="PTHR10366:SF564">
    <property type="entry name" value="STEROL-4-ALPHA-CARBOXYLATE 3-DEHYDROGENASE, DECARBOXYLATING"/>
    <property type="match status" value="1"/>
</dbReference>